<dbReference type="SUPFAM" id="SSF52540">
    <property type="entry name" value="P-loop containing nucleoside triphosphate hydrolases"/>
    <property type="match status" value="1"/>
</dbReference>
<dbReference type="InterPro" id="IPR057397">
    <property type="entry name" value="HEAT_5MP1_2"/>
</dbReference>
<dbReference type="AlphaFoldDB" id="A0A2U1JEE6"/>
<keyword evidence="16" id="KW-1185">Reference proteome</keyword>
<protein>
    <recommendedName>
        <fullName evidence="17">Kinesin motor domain-containing protein</fullName>
    </recommendedName>
</protein>
<evidence type="ECO:0000259" key="14">
    <source>
        <dbReference type="PROSITE" id="PS51363"/>
    </source>
</evidence>
<feature type="coiled-coil region" evidence="12">
    <location>
        <begin position="549"/>
        <end position="583"/>
    </location>
</feature>
<dbReference type="PRINTS" id="PR00380">
    <property type="entry name" value="KINESINHEAVY"/>
</dbReference>
<keyword evidence="5 11" id="KW-0067">ATP-binding</keyword>
<evidence type="ECO:0000256" key="5">
    <source>
        <dbReference type="ARBA" id="ARBA00022840"/>
    </source>
</evidence>
<evidence type="ECO:0000313" key="15">
    <source>
        <dbReference type="EMBL" id="PWA03343.1"/>
    </source>
</evidence>
<evidence type="ECO:0000256" key="11">
    <source>
        <dbReference type="PROSITE-ProRule" id="PRU00283"/>
    </source>
</evidence>
<dbReference type="InterPro" id="IPR044986">
    <property type="entry name" value="KIF15/KIN-12"/>
</dbReference>
<dbReference type="Pfam" id="PF00225">
    <property type="entry name" value="Kinesin"/>
    <property type="match status" value="1"/>
</dbReference>
<keyword evidence="6 12" id="KW-0175">Coiled coil</keyword>
<dbReference type="SMART" id="SM00515">
    <property type="entry name" value="eIF5C"/>
    <property type="match status" value="1"/>
</dbReference>
<dbReference type="Proteomes" id="UP000245591">
    <property type="component" value="Unassembled WGS sequence"/>
</dbReference>
<comment type="similarity">
    <text evidence="10">Belongs to the TRAFAC class myosin-kinesin ATPase superfamily. Kinesin family. KIN-5/BimC subfamily.</text>
</comment>
<evidence type="ECO:0000256" key="3">
    <source>
        <dbReference type="ARBA" id="ARBA00022701"/>
    </source>
</evidence>
<evidence type="ECO:0000256" key="9">
    <source>
        <dbReference type="ARBA" id="ARBA00034488"/>
    </source>
</evidence>
<dbReference type="InterPro" id="IPR001752">
    <property type="entry name" value="Kinesin_motor_dom"/>
</dbReference>
<evidence type="ECO:0000256" key="1">
    <source>
        <dbReference type="ARBA" id="ARBA00004245"/>
    </source>
</evidence>
<proteinExistence type="inferred from homology"/>
<evidence type="ECO:0000259" key="13">
    <source>
        <dbReference type="PROSITE" id="PS50067"/>
    </source>
</evidence>
<evidence type="ECO:0000256" key="8">
    <source>
        <dbReference type="ARBA" id="ARBA00023212"/>
    </source>
</evidence>
<dbReference type="InterPro" id="IPR027417">
    <property type="entry name" value="P-loop_NTPase"/>
</dbReference>
<dbReference type="InterPro" id="IPR019821">
    <property type="entry name" value="Kinesin_motor_CS"/>
</dbReference>
<evidence type="ECO:0000313" key="16">
    <source>
        <dbReference type="Proteomes" id="UP000245591"/>
    </source>
</evidence>
<feature type="coiled-coil region" evidence="12">
    <location>
        <begin position="347"/>
        <end position="374"/>
    </location>
</feature>
<evidence type="ECO:0000256" key="6">
    <source>
        <dbReference type="ARBA" id="ARBA00023054"/>
    </source>
</evidence>
<organism evidence="15 16">
    <name type="scientific">Smittium angustum</name>
    <dbReference type="NCBI Taxonomy" id="133377"/>
    <lineage>
        <taxon>Eukaryota</taxon>
        <taxon>Fungi</taxon>
        <taxon>Fungi incertae sedis</taxon>
        <taxon>Zoopagomycota</taxon>
        <taxon>Kickxellomycotina</taxon>
        <taxon>Harpellomycetes</taxon>
        <taxon>Harpellales</taxon>
        <taxon>Legeriomycetaceae</taxon>
        <taxon>Smittium</taxon>
    </lineage>
</organism>
<keyword evidence="3" id="KW-0493">Microtubule</keyword>
<dbReference type="GO" id="GO:0007010">
    <property type="term" value="P:cytoskeleton organization"/>
    <property type="evidence" value="ECO:0007669"/>
    <property type="project" value="UniProtKB-ARBA"/>
</dbReference>
<evidence type="ECO:0000256" key="10">
    <source>
        <dbReference type="ARBA" id="ARBA00034704"/>
    </source>
</evidence>
<keyword evidence="2" id="KW-0963">Cytoplasm</keyword>
<accession>A0A2U1JEE6</accession>
<keyword evidence="7 11" id="KW-0505">Motor protein</keyword>
<dbReference type="GO" id="GO:0005524">
    <property type="term" value="F:ATP binding"/>
    <property type="evidence" value="ECO:0007669"/>
    <property type="project" value="UniProtKB-UniRule"/>
</dbReference>
<dbReference type="Pfam" id="PF02020">
    <property type="entry name" value="W2"/>
    <property type="match status" value="1"/>
</dbReference>
<dbReference type="PROSITE" id="PS00411">
    <property type="entry name" value="KINESIN_MOTOR_1"/>
    <property type="match status" value="1"/>
</dbReference>
<keyword evidence="8" id="KW-0206">Cytoskeleton</keyword>
<dbReference type="Pfam" id="PF25504">
    <property type="entry name" value="HEAT_5MP1_2"/>
    <property type="match status" value="1"/>
</dbReference>
<dbReference type="GO" id="GO:0005874">
    <property type="term" value="C:microtubule"/>
    <property type="evidence" value="ECO:0007669"/>
    <property type="project" value="UniProtKB-KW"/>
</dbReference>
<dbReference type="PANTHER" id="PTHR37739">
    <property type="entry name" value="KINESIN-LIKE PROTEIN KIN-12D"/>
    <property type="match status" value="1"/>
</dbReference>
<evidence type="ECO:0000256" key="7">
    <source>
        <dbReference type="ARBA" id="ARBA00023175"/>
    </source>
</evidence>
<dbReference type="GO" id="GO:0003777">
    <property type="term" value="F:microtubule motor activity"/>
    <property type="evidence" value="ECO:0007669"/>
    <property type="project" value="InterPro"/>
</dbReference>
<comment type="similarity">
    <text evidence="9">Belongs to the TRAFAC class myosin-kinesin ATPase superfamily. Kinesin family. KIN-12 subfamily.</text>
</comment>
<dbReference type="InterPro" id="IPR003307">
    <property type="entry name" value="W2_domain"/>
</dbReference>
<keyword evidence="4 11" id="KW-0547">Nucleotide-binding</keyword>
<evidence type="ECO:0008006" key="17">
    <source>
        <dbReference type="Google" id="ProtNLM"/>
    </source>
</evidence>
<feature type="binding site" evidence="11">
    <location>
        <begin position="84"/>
        <end position="91"/>
    </location>
    <ligand>
        <name>ATP</name>
        <dbReference type="ChEBI" id="CHEBI:30616"/>
    </ligand>
</feature>
<evidence type="ECO:0000256" key="12">
    <source>
        <dbReference type="SAM" id="Coils"/>
    </source>
</evidence>
<reference evidence="15 16" key="1">
    <citation type="journal article" date="2018" name="MBio">
        <title>Comparative Genomics Reveals the Core Gene Toolbox for the Fungus-Insect Symbiosis.</title>
        <authorList>
            <person name="Wang Y."/>
            <person name="Stata M."/>
            <person name="Wang W."/>
            <person name="Stajich J.E."/>
            <person name="White M.M."/>
            <person name="Moncalvo J.M."/>
        </authorList>
    </citation>
    <scope>NUCLEOTIDE SEQUENCE [LARGE SCALE GENOMIC DNA]</scope>
    <source>
        <strain evidence="15 16">AUS-126-30</strain>
    </source>
</reference>
<sequence length="1064" mass="122126">MENVNVYIRIRPFLETDFVLSNKTPVISHVSENTIALRSLPRDFFTFDYIAGMDSTQEDIFNKIGKNTVSRSLQGYNGTIFAYGQTGSGKTYTMLGNNDYKMHPEGNQRGLIPRCFEYLFSEIKRSRRNSVAPIKYLCKASYIEIYNEVIYDLLDQNIKPCALREDIKKGVFIEGVTEENVDNVEQALMLLKKGSDNRRVGETAMNRESSRSHTVFTLYIQSMSGIEGGLMEIKESKFNLVDLAGSERQKMAQTIGVRLKEAASINKSLSVLGNVINSLADNNAGKNRHINYRDSKLTFLLRDSLGGNSITTMITNISPSLFSESETLSSLRFAKRAKLIKNKVMVNQNTKGDVSALQMEISKLTAEINFLRKTDKKTTSSIKSEITVVPDEDYKKQVKLSDWLAYLALRKLEEEKRQKDSLTKSLLQMHLKTKKQYQTIQQLKLIVRLRKSENFILRKKSDASEICKAENSSLRSEVRHLSQKLASSRDIDDLILENTQLKEYIKRIESIKSSEPENNVKLPKVDELASQISRIVTLNFSEMLDSVPLQNDISEITMLENNLKAAQDDIIELEQQRDYLEFKVSGIEEDWRIVNETLENIVFLDKENKKAAIEKAVNEVVWDEPRKLYLLYKNLMSTQQNQPKPSLNGVKIKTRKRVNKANAKFEPEVFRDSLFELIANVPEADLDKYSNIIDTAGNTLDYRRYGETFFELLVSGGLIAPGGIIEYDEEYGEIPFCLFKLSNAEDPLPGARDWVNLVTKLTRRYKYLEKIFSETSKGIIEYVNRYSEENNKKLAAGFGLLIAEGFIYPDVIKVLQKDHLVKDGYALHVLTMLMKAYLTKRSVLNLFTALHKFKADDLIEFFPLNKRSDEYFIRHFESEDMHQIIKYKLAIQANDAREIILQEVVDLMNESEGKAPISEIIKIGRKTMAQNQLTENEVVVLLWDAVMGNVRWGMRSEVIEQQALAEVKEYADAFAPFTSSPKSEMALLKHIQIYCYEDAKLMRLFYQIVRILYTEDVLSHDAIIFWYSKGALPQGKSTFMKQMERFVVHLQSLDSESEDEDDEE</sequence>
<feature type="domain" description="W2" evidence="14">
    <location>
        <begin position="891"/>
        <end position="1060"/>
    </location>
</feature>
<comment type="caution">
    <text evidence="15">The sequence shown here is derived from an EMBL/GenBank/DDBJ whole genome shotgun (WGS) entry which is preliminary data.</text>
</comment>
<evidence type="ECO:0000256" key="4">
    <source>
        <dbReference type="ARBA" id="ARBA00022741"/>
    </source>
</evidence>
<dbReference type="SMART" id="SM00129">
    <property type="entry name" value="KISc"/>
    <property type="match status" value="1"/>
</dbReference>
<dbReference type="EMBL" id="MBFU01000020">
    <property type="protein sequence ID" value="PWA03343.1"/>
    <property type="molecule type" value="Genomic_DNA"/>
</dbReference>
<dbReference type="Gene3D" id="1.25.40.180">
    <property type="match status" value="1"/>
</dbReference>
<evidence type="ECO:0000256" key="2">
    <source>
        <dbReference type="ARBA" id="ARBA00022490"/>
    </source>
</evidence>
<dbReference type="GO" id="GO:0007018">
    <property type="term" value="P:microtubule-based movement"/>
    <property type="evidence" value="ECO:0007669"/>
    <property type="project" value="InterPro"/>
</dbReference>
<comment type="subcellular location">
    <subcellularLocation>
        <location evidence="1">Cytoplasm</location>
        <location evidence="1">Cytoskeleton</location>
    </subcellularLocation>
</comment>
<name>A0A2U1JEE6_SMIAN</name>
<gene>
    <name evidence="15" type="ORF">BB558_000491</name>
</gene>
<dbReference type="Gene3D" id="3.40.850.10">
    <property type="entry name" value="Kinesin motor domain"/>
    <property type="match status" value="1"/>
</dbReference>
<dbReference type="SUPFAM" id="SSF48371">
    <property type="entry name" value="ARM repeat"/>
    <property type="match status" value="1"/>
</dbReference>
<dbReference type="InterPro" id="IPR016024">
    <property type="entry name" value="ARM-type_fold"/>
</dbReference>
<dbReference type="PROSITE" id="PS51363">
    <property type="entry name" value="W2"/>
    <property type="match status" value="1"/>
</dbReference>
<dbReference type="PANTHER" id="PTHR37739:SF8">
    <property type="entry name" value="KINESIN-LIKE PROTEIN KIN-12D"/>
    <property type="match status" value="1"/>
</dbReference>
<feature type="domain" description="Kinesin motor" evidence="13">
    <location>
        <begin position="3"/>
        <end position="340"/>
    </location>
</feature>
<dbReference type="PROSITE" id="PS50067">
    <property type="entry name" value="KINESIN_MOTOR_2"/>
    <property type="match status" value="1"/>
</dbReference>
<dbReference type="GO" id="GO:0008017">
    <property type="term" value="F:microtubule binding"/>
    <property type="evidence" value="ECO:0007669"/>
    <property type="project" value="InterPro"/>
</dbReference>
<dbReference type="FunFam" id="3.40.850.10:FF:000019">
    <property type="entry name" value="Kinesin-like protein KIN-5D"/>
    <property type="match status" value="1"/>
</dbReference>
<dbReference type="InterPro" id="IPR036961">
    <property type="entry name" value="Kinesin_motor_dom_sf"/>
</dbReference>